<keyword evidence="18" id="KW-1185">Reference proteome</keyword>
<evidence type="ECO:0000256" key="12">
    <source>
        <dbReference type="NCBIfam" id="TIGR02414"/>
    </source>
</evidence>
<protein>
    <recommendedName>
        <fullName evidence="5 12">Aminopeptidase N</fullName>
        <ecNumber evidence="4 12">3.4.11.2</ecNumber>
    </recommendedName>
</protein>
<evidence type="ECO:0000313" key="17">
    <source>
        <dbReference type="EMBL" id="NKI16825.1"/>
    </source>
</evidence>
<sequence length="889" mass="100035">MRDAQPTTIYLSDYRVPDFLIDKTELSFELEEAHTTVNSRLYLRRNPEALDQSAPLELHGADLSLESIALDGRELAADEWVEEGELLRIASVPDNFTLHCVTRIYPQSNTSLEGLYKSSGMFCTQCEAEGFRKITYYLDRPDVMAEFYVDIIADKSLYPVLLSNGNCVLEEDLEFGRHRTRWHDPFPKPAYLFALVAGRLSRVSDRFRTRSGREVDLHIYVEDKDLDKCEHAMTSLKNAMRWDEDVYGREYDLDIFNIVAVDDFNMGAMENKSLNIFNTSCVLAKPETTTDAGFQRVEGVVAHEYFHNWSGNRVTCRDWFQLSLKEGFTVFRDAEFSADMGSPTVKRVEDVTLLRTAQFAEDAGPMAHPVRPDSFIEISNFYTVTIYEKGAEVVRMIHTLLGAEGFRRGSDLYFERHDGQAVTCEDFVRAMEEANGVDLQQFRRWYSQAGTPRLAVSGEYDEAAQTYTLTVKQSCPATPGQAEKLPFHIPLKVALLGEAGQLRLNLQGHKADPDAADNTERVLAVTEDTQAFVFTDIPERPVPSLLRGFSAPVRLHFDYRRDELLTLMAKDSDGFCRWDASQQLGLAEILSAISAQESGQAAVVAEDFVAACRSLLLDESLDPAMVALMLQLPSEAYLAELISPVDVQAIYRAREAVRKGLAHALRSELEACYGRCDVEEEYAANAEQIARRSLKNTALAYLMLCEDGEVYALARRQFERSGNMTDRLAALVAIVNAAEPYKGEALQRFYQDWQHEPLVINQWFQVQATCRLPGTLGRVKELMSHPAFDIGNPNKVRALIGAFCGQNAVNFHAEDGSGYAYLADQVIELNRRNPQIASRLLTPLTKWQKYLPAAQTAMKAELRRILAEPELSSDVYEVVSKSLQGAEGN</sequence>
<proteinExistence type="inferred from homology"/>
<evidence type="ECO:0000256" key="3">
    <source>
        <dbReference type="ARBA" id="ARBA00010136"/>
    </source>
</evidence>
<evidence type="ECO:0000259" key="16">
    <source>
        <dbReference type="Pfam" id="PF17900"/>
    </source>
</evidence>
<feature type="domain" description="Peptidase M1 membrane alanine aminopeptidase" evidence="13">
    <location>
        <begin position="232"/>
        <end position="445"/>
    </location>
</feature>
<evidence type="ECO:0000256" key="9">
    <source>
        <dbReference type="ARBA" id="ARBA00022801"/>
    </source>
</evidence>
<dbReference type="Gene3D" id="2.60.40.1840">
    <property type="match status" value="1"/>
</dbReference>
<dbReference type="Proteomes" id="UP000765845">
    <property type="component" value="Unassembled WGS sequence"/>
</dbReference>
<keyword evidence="7" id="KW-0645">Protease</keyword>
<dbReference type="EC" id="3.4.11.2" evidence="4 12"/>
<dbReference type="Gene3D" id="3.30.2010.30">
    <property type="match status" value="1"/>
</dbReference>
<evidence type="ECO:0000256" key="11">
    <source>
        <dbReference type="ARBA" id="ARBA00023049"/>
    </source>
</evidence>
<evidence type="ECO:0000256" key="8">
    <source>
        <dbReference type="ARBA" id="ARBA00022723"/>
    </source>
</evidence>
<evidence type="ECO:0000256" key="10">
    <source>
        <dbReference type="ARBA" id="ARBA00022833"/>
    </source>
</evidence>
<dbReference type="Pfam" id="PF01433">
    <property type="entry name" value="Peptidase_M1"/>
    <property type="match status" value="1"/>
</dbReference>
<dbReference type="InterPro" id="IPR038438">
    <property type="entry name" value="PepN_Ig-like_sf"/>
</dbReference>
<feature type="domain" description="Peptidase M1 alanyl aminopeptidase Ig-like fold" evidence="14">
    <location>
        <begin position="450"/>
        <end position="557"/>
    </location>
</feature>
<dbReference type="SUPFAM" id="SSF63737">
    <property type="entry name" value="Leukotriene A4 hydrolase N-terminal domain"/>
    <property type="match status" value="1"/>
</dbReference>
<reference evidence="17 18" key="1">
    <citation type="submission" date="2020-04" db="EMBL/GenBank/DDBJ databases">
        <authorList>
            <person name="Yoon J."/>
        </authorList>
    </citation>
    <scope>NUCLEOTIDE SEQUENCE [LARGE SCALE GENOMIC DNA]</scope>
    <source>
        <strain evidence="17 18">KMU-166</strain>
    </source>
</reference>
<dbReference type="InterPro" id="IPR001930">
    <property type="entry name" value="Peptidase_M1"/>
</dbReference>
<dbReference type="PANTHER" id="PTHR46322">
    <property type="entry name" value="PUROMYCIN-SENSITIVE AMINOPEPTIDASE"/>
    <property type="match status" value="1"/>
</dbReference>
<evidence type="ECO:0000256" key="7">
    <source>
        <dbReference type="ARBA" id="ARBA00022670"/>
    </source>
</evidence>
<evidence type="ECO:0000256" key="4">
    <source>
        <dbReference type="ARBA" id="ARBA00012564"/>
    </source>
</evidence>
<evidence type="ECO:0000259" key="14">
    <source>
        <dbReference type="Pfam" id="PF11940"/>
    </source>
</evidence>
<evidence type="ECO:0000256" key="6">
    <source>
        <dbReference type="ARBA" id="ARBA00022438"/>
    </source>
</evidence>
<keyword evidence="6 17" id="KW-0031">Aminopeptidase</keyword>
<dbReference type="Gene3D" id="2.60.40.1730">
    <property type="entry name" value="tricorn interacting facor f3 domain"/>
    <property type="match status" value="1"/>
</dbReference>
<keyword evidence="11" id="KW-0482">Metalloprotease</keyword>
<comment type="catalytic activity">
    <reaction evidence="1">
        <text>Release of an N-terminal amino acid, Xaa-|-Yaa- from a peptide, amide or arylamide. Xaa is preferably Ala, but may be most amino acids including Pro (slow action). When a terminal hydrophobic residue is followed by a prolyl residue, the two may be released as an intact Xaa-Pro dipeptide.</text>
        <dbReference type="EC" id="3.4.11.2"/>
    </reaction>
</comment>
<dbReference type="InterPro" id="IPR035414">
    <property type="entry name" value="Peptidase_M1_pepN_Ig-like"/>
</dbReference>
<dbReference type="NCBIfam" id="TIGR02414">
    <property type="entry name" value="pepN_proteo"/>
    <property type="match status" value="1"/>
</dbReference>
<gene>
    <name evidence="17" type="primary">pepN</name>
    <name evidence="17" type="ORF">HCU74_05250</name>
</gene>
<evidence type="ECO:0000259" key="13">
    <source>
        <dbReference type="Pfam" id="PF01433"/>
    </source>
</evidence>
<comment type="cofactor">
    <cofactor evidence="2">
        <name>Zn(2+)</name>
        <dbReference type="ChEBI" id="CHEBI:29105"/>
    </cofactor>
</comment>
<feature type="domain" description="Peptidase M1 alanyl aminopeptidase C-terminal" evidence="15">
    <location>
        <begin position="562"/>
        <end position="884"/>
    </location>
</feature>
<dbReference type="RefSeq" id="WP_168449374.1">
    <property type="nucleotide sequence ID" value="NZ_JAAWWK010000002.1"/>
</dbReference>
<dbReference type="InterPro" id="IPR045357">
    <property type="entry name" value="Aminopeptidase_N-like_N"/>
</dbReference>
<dbReference type="Pfam" id="PF11940">
    <property type="entry name" value="DUF3458"/>
    <property type="match status" value="1"/>
</dbReference>
<dbReference type="Pfam" id="PF17900">
    <property type="entry name" value="Peptidase_M1_N"/>
    <property type="match status" value="1"/>
</dbReference>
<dbReference type="PRINTS" id="PR00756">
    <property type="entry name" value="ALADIPTASE"/>
</dbReference>
<keyword evidence="9 17" id="KW-0378">Hydrolase</keyword>
<dbReference type="InterPro" id="IPR027268">
    <property type="entry name" value="Peptidase_M4/M1_CTD_sf"/>
</dbReference>
<organism evidence="17 18">
    <name type="scientific">Spongiibacter thalassae</name>
    <dbReference type="NCBI Taxonomy" id="2721624"/>
    <lineage>
        <taxon>Bacteria</taxon>
        <taxon>Pseudomonadati</taxon>
        <taxon>Pseudomonadota</taxon>
        <taxon>Gammaproteobacteria</taxon>
        <taxon>Cellvibrionales</taxon>
        <taxon>Spongiibacteraceae</taxon>
        <taxon>Spongiibacter</taxon>
    </lineage>
</organism>
<dbReference type="GO" id="GO:0004177">
    <property type="term" value="F:aminopeptidase activity"/>
    <property type="evidence" value="ECO:0007669"/>
    <property type="project" value="UniProtKB-KW"/>
</dbReference>
<dbReference type="InterPro" id="IPR012779">
    <property type="entry name" value="Peptidase_M1_pepN"/>
</dbReference>
<dbReference type="EMBL" id="JAAWWK010000002">
    <property type="protein sequence ID" value="NKI16825.1"/>
    <property type="molecule type" value="Genomic_DNA"/>
</dbReference>
<dbReference type="InterPro" id="IPR024601">
    <property type="entry name" value="Peptidase_M1_pepN_C"/>
</dbReference>
<comment type="similarity">
    <text evidence="3">Belongs to the peptidase M1 family.</text>
</comment>
<name>A0ABX1GCG2_9GAMM</name>
<dbReference type="CDD" id="cd09600">
    <property type="entry name" value="M1_APN"/>
    <property type="match status" value="1"/>
</dbReference>
<dbReference type="PANTHER" id="PTHR46322:SF1">
    <property type="entry name" value="PUROMYCIN-SENSITIVE AMINOPEPTIDASE"/>
    <property type="match status" value="1"/>
</dbReference>
<dbReference type="Gene3D" id="1.25.50.10">
    <property type="entry name" value="Peptidase M1, alanyl aminopeptidase, C-terminal domain"/>
    <property type="match status" value="1"/>
</dbReference>
<dbReference type="Gene3D" id="1.10.390.10">
    <property type="entry name" value="Neutral Protease Domain 2"/>
    <property type="match status" value="1"/>
</dbReference>
<evidence type="ECO:0000256" key="1">
    <source>
        <dbReference type="ARBA" id="ARBA00000098"/>
    </source>
</evidence>
<evidence type="ECO:0000313" key="18">
    <source>
        <dbReference type="Proteomes" id="UP000765845"/>
    </source>
</evidence>
<comment type="caution">
    <text evidence="17">The sequence shown here is derived from an EMBL/GenBank/DDBJ whole genome shotgun (WGS) entry which is preliminary data.</text>
</comment>
<dbReference type="SUPFAM" id="SSF55486">
    <property type="entry name" value="Metalloproteases ('zincins'), catalytic domain"/>
    <property type="match status" value="1"/>
</dbReference>
<evidence type="ECO:0000256" key="2">
    <source>
        <dbReference type="ARBA" id="ARBA00001947"/>
    </source>
</evidence>
<dbReference type="InterPro" id="IPR037144">
    <property type="entry name" value="Peptidase_M1_pepN_C_sf"/>
</dbReference>
<keyword evidence="8" id="KW-0479">Metal-binding</keyword>
<dbReference type="InterPro" id="IPR042097">
    <property type="entry name" value="Aminopeptidase_N-like_N_sf"/>
</dbReference>
<dbReference type="Pfam" id="PF17432">
    <property type="entry name" value="DUF3458_C"/>
    <property type="match status" value="1"/>
</dbReference>
<evidence type="ECO:0000256" key="5">
    <source>
        <dbReference type="ARBA" id="ARBA00015611"/>
    </source>
</evidence>
<keyword evidence="10" id="KW-0862">Zinc</keyword>
<dbReference type="InterPro" id="IPR014782">
    <property type="entry name" value="Peptidase_M1_dom"/>
</dbReference>
<evidence type="ECO:0000259" key="15">
    <source>
        <dbReference type="Pfam" id="PF17432"/>
    </source>
</evidence>
<feature type="domain" description="Aminopeptidase N-like N-terminal" evidence="16">
    <location>
        <begin position="99"/>
        <end position="192"/>
    </location>
</feature>
<accession>A0ABX1GCG2</accession>